<accession>A0A077Y496</accession>
<keyword evidence="4" id="KW-0444">Lipid biosynthesis</keyword>
<evidence type="ECO:0000256" key="3">
    <source>
        <dbReference type="ARBA" id="ARBA00008655"/>
    </source>
</evidence>
<gene>
    <name evidence="16" type="ORF">PY17X_0818500</name>
    <name evidence="15" type="ORF">PYYM_0818200</name>
</gene>
<dbReference type="CDD" id="cd07991">
    <property type="entry name" value="LPLAT_LPCAT1-like"/>
    <property type="match status" value="1"/>
</dbReference>
<dbReference type="GO" id="GO:0016020">
    <property type="term" value="C:membrane"/>
    <property type="evidence" value="ECO:0007669"/>
    <property type="project" value="UniProtKB-SubCell"/>
</dbReference>
<evidence type="ECO:0000256" key="13">
    <source>
        <dbReference type="SAM" id="Phobius"/>
    </source>
</evidence>
<dbReference type="OrthoDB" id="272512at2759"/>
<dbReference type="AlphaFoldDB" id="A0A077Y496"/>
<evidence type="ECO:0000313" key="16">
    <source>
        <dbReference type="EMBL" id="VTZ77366.1"/>
    </source>
</evidence>
<keyword evidence="7 13" id="KW-1133">Transmembrane helix</keyword>
<dbReference type="VEuPathDB" id="PlasmoDB:Py17XNL_000801746"/>
<dbReference type="Proteomes" id="UP000072904">
    <property type="component" value="Chromosome 8"/>
</dbReference>
<comment type="subcellular location">
    <subcellularLocation>
        <location evidence="1">Membrane</location>
    </subcellularLocation>
</comment>
<dbReference type="OMA" id="KTYWLPK"/>
<evidence type="ECO:0000313" key="15">
    <source>
        <dbReference type="EMBL" id="CDU17544.1"/>
    </source>
</evidence>
<evidence type="ECO:0000256" key="6">
    <source>
        <dbReference type="ARBA" id="ARBA00022692"/>
    </source>
</evidence>
<evidence type="ECO:0000256" key="12">
    <source>
        <dbReference type="ARBA" id="ARBA00023315"/>
    </source>
</evidence>
<evidence type="ECO:0000313" key="18">
    <source>
        <dbReference type="Proteomes" id="UP000072904"/>
    </source>
</evidence>
<dbReference type="VEuPathDB" id="PlasmoDB:PY02486"/>
<name>A0A077Y496_PLAYE</name>
<reference evidence="16" key="2">
    <citation type="submission" date="2014-05" db="EMBL/GenBank/DDBJ databases">
        <authorList>
            <person name="Aslett M.A."/>
            <person name="De Silva N."/>
        </authorList>
    </citation>
    <scope>NUCLEOTIDE SEQUENCE</scope>
    <source>
        <strain evidence="16">17X</strain>
    </source>
</reference>
<evidence type="ECO:0000256" key="2">
    <source>
        <dbReference type="ARBA" id="ARBA00005189"/>
    </source>
</evidence>
<dbReference type="RefSeq" id="XP_730369.1">
    <property type="nucleotide sequence ID" value="XM_725276.1"/>
</dbReference>
<keyword evidence="12 15" id="KW-0012">Acyltransferase</keyword>
<evidence type="ECO:0000259" key="14">
    <source>
        <dbReference type="SMART" id="SM00563"/>
    </source>
</evidence>
<reference evidence="17 18" key="1">
    <citation type="journal article" date="2014" name="BMC Biol.">
        <title>A comprehensive evaluation of rodent malaria parasite genomes and gene expression.</title>
        <authorList>
            <person name="Otto T.D."/>
            <person name="Bohme U."/>
            <person name="Jackson A.P."/>
            <person name="Hunt M."/>
            <person name="Franke-Fayard B."/>
            <person name="Hoeijmakers W.A."/>
            <person name="Religa A.A."/>
            <person name="Robertson L."/>
            <person name="Sanders M."/>
            <person name="Ogun S.A."/>
            <person name="Cunningham D."/>
            <person name="Erhart A."/>
            <person name="Billker O."/>
            <person name="Khan S.M."/>
            <person name="Stunnenberg H.G."/>
            <person name="Langhorne J."/>
            <person name="Holder A.A."/>
            <person name="Waters A.P."/>
            <person name="Newbold C.I."/>
            <person name="Pain A."/>
            <person name="Berriman M."/>
            <person name="Janse C.J."/>
        </authorList>
    </citation>
    <scope>NUCLEOTIDE SEQUENCE [LARGE SCALE GENOMIC DNA]</scope>
    <source>
        <strain evidence="16 17">17X</strain>
        <strain evidence="15 18">YM</strain>
    </source>
</reference>
<dbReference type="VEuPathDB" id="PlasmoDB:PYYM_0818200"/>
<evidence type="ECO:0000256" key="7">
    <source>
        <dbReference type="ARBA" id="ARBA00022989"/>
    </source>
</evidence>
<sequence>MEKIKKKKVGYMMKRLEYHMITHILFGFHLRLFLNTIYNKKWEWDKYHIYFCILITYIILVVSYALNVYFLLHKLDLKNYPPEQIETYKQYKNSKNLHPYVAFERLDLVNMPIYKLIYGAIFVAPWKSAILLCMGIVNLSICMIFSLFSNKRNENEEGSTIVKIYLIILKVVCRFLLWVMGVNRIESHYLCDNEWPKNIVSNHTSGLDPIYFIREHACSFVAKKSLRKDFFIGLSIRVLKCVCVHREKPEDRKIALDSIRERQLAINKKNSNYPSFVIFSEGTTTNGIQIVEQKKGAFYSLLPITPVLLIFKYDFLNPSYDIIPYDWWVILMICNYQSIGLNAYWLPTVYPPSKEKYPNLSTEERIDMFHDEVSKIMFQNMKKYNPRAPQDIDDYNDWPGSLRIKSDFFGRALGKIADKYFKNETEQSKNA</sequence>
<dbReference type="EMBL" id="LK934636">
    <property type="protein sequence ID" value="CDU17544.1"/>
    <property type="molecule type" value="Genomic_DNA"/>
</dbReference>
<dbReference type="KEGG" id="pyo:PY17X_0818500"/>
<reference evidence="15" key="3">
    <citation type="submission" date="2014-05" db="EMBL/GenBank/DDBJ databases">
        <authorList>
            <person name="Aslett A.Martin."/>
            <person name="De Silva Nishadi"/>
        </authorList>
    </citation>
    <scope>NUCLEOTIDE SEQUENCE</scope>
    <source>
        <strain evidence="15">YM</strain>
    </source>
</reference>
<evidence type="ECO:0000256" key="4">
    <source>
        <dbReference type="ARBA" id="ARBA00022516"/>
    </source>
</evidence>
<dbReference type="Pfam" id="PF01553">
    <property type="entry name" value="Acyltransferase"/>
    <property type="match status" value="1"/>
</dbReference>
<keyword evidence="8" id="KW-0443">Lipid metabolism</keyword>
<evidence type="ECO:0000256" key="11">
    <source>
        <dbReference type="ARBA" id="ARBA00023264"/>
    </source>
</evidence>
<dbReference type="GO" id="GO:0008374">
    <property type="term" value="F:O-acyltransferase activity"/>
    <property type="evidence" value="ECO:0007669"/>
    <property type="project" value="InterPro"/>
</dbReference>
<keyword evidence="10" id="KW-0594">Phospholipid biosynthesis</keyword>
<proteinExistence type="inferred from homology"/>
<dbReference type="VEuPathDB" id="PlasmoDB:PY17X_0818500"/>
<keyword evidence="5 15" id="KW-0808">Transferase</keyword>
<dbReference type="EMBL" id="LM993662">
    <property type="protein sequence ID" value="VTZ77366.1"/>
    <property type="molecule type" value="Genomic_DNA"/>
</dbReference>
<organism evidence="15 18">
    <name type="scientific">Plasmodium yoelii</name>
    <dbReference type="NCBI Taxonomy" id="5861"/>
    <lineage>
        <taxon>Eukaryota</taxon>
        <taxon>Sar</taxon>
        <taxon>Alveolata</taxon>
        <taxon>Apicomplexa</taxon>
        <taxon>Aconoidasida</taxon>
        <taxon>Haemosporida</taxon>
        <taxon>Plasmodiidae</taxon>
        <taxon>Plasmodium</taxon>
        <taxon>Plasmodium (Vinckeia)</taxon>
    </lineage>
</organism>
<feature type="transmembrane region" description="Helical" evidence="13">
    <location>
        <begin position="50"/>
        <end position="72"/>
    </location>
</feature>
<keyword evidence="11" id="KW-1208">Phospholipid metabolism</keyword>
<feature type="transmembrane region" description="Helical" evidence="13">
    <location>
        <begin position="160"/>
        <end position="180"/>
    </location>
</feature>
<comment type="similarity">
    <text evidence="3">Belongs to the 1-acyl-sn-glycerol-3-phosphate acyltransferase family.</text>
</comment>
<evidence type="ECO:0000256" key="5">
    <source>
        <dbReference type="ARBA" id="ARBA00022679"/>
    </source>
</evidence>
<dbReference type="GeneID" id="3829593"/>
<protein>
    <submittedName>
        <fullName evidence="15">Phospholipid or glycerol acyltransferase, putative</fullName>
    </submittedName>
</protein>
<evidence type="ECO:0000256" key="9">
    <source>
        <dbReference type="ARBA" id="ARBA00023136"/>
    </source>
</evidence>
<dbReference type="SUPFAM" id="SSF69593">
    <property type="entry name" value="Glycerol-3-phosphate (1)-acyltransferase"/>
    <property type="match status" value="1"/>
</dbReference>
<dbReference type="PANTHER" id="PTHR23063">
    <property type="entry name" value="PHOSPHOLIPID ACYLTRANSFERASE"/>
    <property type="match status" value="1"/>
</dbReference>
<evidence type="ECO:0000313" key="17">
    <source>
        <dbReference type="Proteomes" id="UP000072874"/>
    </source>
</evidence>
<dbReference type="Proteomes" id="UP000072874">
    <property type="component" value="Chromosome 8"/>
</dbReference>
<keyword evidence="9 13" id="KW-0472">Membrane</keyword>
<evidence type="ECO:0000256" key="1">
    <source>
        <dbReference type="ARBA" id="ARBA00004370"/>
    </source>
</evidence>
<dbReference type="GO" id="GO:0008654">
    <property type="term" value="P:phospholipid biosynthetic process"/>
    <property type="evidence" value="ECO:0007669"/>
    <property type="project" value="UniProtKB-KW"/>
</dbReference>
<feature type="domain" description="Phospholipid/glycerol acyltransferase" evidence="14">
    <location>
        <begin position="199"/>
        <end position="312"/>
    </location>
</feature>
<evidence type="ECO:0000256" key="8">
    <source>
        <dbReference type="ARBA" id="ARBA00023098"/>
    </source>
</evidence>
<keyword evidence="6 13" id="KW-0812">Transmembrane</keyword>
<evidence type="ECO:0000256" key="10">
    <source>
        <dbReference type="ARBA" id="ARBA00023209"/>
    </source>
</evidence>
<dbReference type="PANTHER" id="PTHR23063:SF52">
    <property type="entry name" value="LYSOPHOSPHATIDYLCHOLINE ACYLTRANSFERASE"/>
    <property type="match status" value="1"/>
</dbReference>
<reference evidence="16" key="4">
    <citation type="submission" date="2019-05" db="EMBL/GenBank/DDBJ databases">
        <authorList>
            <consortium name="Pathogen Informatics"/>
        </authorList>
    </citation>
    <scope>NUCLEOTIDE SEQUENCE</scope>
    <source>
        <strain evidence="16">17X</strain>
    </source>
</reference>
<dbReference type="InterPro" id="IPR002123">
    <property type="entry name" value="Plipid/glycerol_acylTrfase"/>
</dbReference>
<dbReference type="SMART" id="SM00563">
    <property type="entry name" value="PlsC"/>
    <property type="match status" value="1"/>
</dbReference>
<dbReference type="InterPro" id="IPR045252">
    <property type="entry name" value="LPCAT1-like"/>
</dbReference>
<comment type="pathway">
    <text evidence="2">Lipid metabolism.</text>
</comment>